<accession>A0A9N9TCU9</accession>
<dbReference type="OrthoDB" id="272985at2759"/>
<feature type="domain" description="DNA helicase Pif1-like 2B" evidence="1">
    <location>
        <begin position="38"/>
        <end position="76"/>
    </location>
</feature>
<organism evidence="2 3">
    <name type="scientific">Diabrotica balteata</name>
    <name type="common">Banded cucumber beetle</name>
    <dbReference type="NCBI Taxonomy" id="107213"/>
    <lineage>
        <taxon>Eukaryota</taxon>
        <taxon>Metazoa</taxon>
        <taxon>Ecdysozoa</taxon>
        <taxon>Arthropoda</taxon>
        <taxon>Hexapoda</taxon>
        <taxon>Insecta</taxon>
        <taxon>Pterygota</taxon>
        <taxon>Neoptera</taxon>
        <taxon>Endopterygota</taxon>
        <taxon>Coleoptera</taxon>
        <taxon>Polyphaga</taxon>
        <taxon>Cucujiformia</taxon>
        <taxon>Chrysomeloidea</taxon>
        <taxon>Chrysomelidae</taxon>
        <taxon>Galerucinae</taxon>
        <taxon>Diabroticina</taxon>
        <taxon>Diabroticites</taxon>
        <taxon>Diabrotica</taxon>
    </lineage>
</organism>
<dbReference type="PANTHER" id="PTHR23274">
    <property type="entry name" value="DNA HELICASE-RELATED"/>
    <property type="match status" value="1"/>
</dbReference>
<gene>
    <name evidence="2" type="ORF">DIABBA_LOCUS13464</name>
</gene>
<dbReference type="GO" id="GO:0005657">
    <property type="term" value="C:replication fork"/>
    <property type="evidence" value="ECO:0007669"/>
    <property type="project" value="TreeGrafter"/>
</dbReference>
<dbReference type="GO" id="GO:0006260">
    <property type="term" value="P:DNA replication"/>
    <property type="evidence" value="ECO:0007669"/>
    <property type="project" value="TreeGrafter"/>
</dbReference>
<keyword evidence="3" id="KW-1185">Reference proteome</keyword>
<proteinExistence type="predicted"/>
<dbReference type="AlphaFoldDB" id="A0A9N9TCU9"/>
<evidence type="ECO:0000313" key="2">
    <source>
        <dbReference type="EMBL" id="CAG9840843.1"/>
    </source>
</evidence>
<protein>
    <recommendedName>
        <fullName evidence="1">DNA helicase Pif1-like 2B domain-containing protein</fullName>
    </recommendedName>
</protein>
<sequence length="156" mass="17406">MAATNFKIQEQITGELRIYKSIDSDTNQDDVVNYPPGFLNLLDLLELPLHNVQLEVGSVVIMLKNINQPRLCNGTTVSDKKKLLNNVIGATILKGKYKGEDVLIPCIPMIPTDIPFEFKRLQFPVRLDFAMTINRSQVQSLGVCGINLENPCFSDG</sequence>
<dbReference type="Proteomes" id="UP001153709">
    <property type="component" value="Chromosome 9"/>
</dbReference>
<evidence type="ECO:0000313" key="3">
    <source>
        <dbReference type="Proteomes" id="UP001153709"/>
    </source>
</evidence>
<reference evidence="2" key="1">
    <citation type="submission" date="2022-01" db="EMBL/GenBank/DDBJ databases">
        <authorList>
            <person name="King R."/>
        </authorList>
    </citation>
    <scope>NUCLEOTIDE SEQUENCE</scope>
</reference>
<dbReference type="PANTHER" id="PTHR23274:SF48">
    <property type="entry name" value="ATP-DEPENDENT DNA HELICASE"/>
    <property type="match status" value="1"/>
</dbReference>
<dbReference type="Pfam" id="PF21530">
    <property type="entry name" value="Pif1_2B_dom"/>
    <property type="match status" value="1"/>
</dbReference>
<dbReference type="EMBL" id="OU898284">
    <property type="protein sequence ID" value="CAG9840843.1"/>
    <property type="molecule type" value="Genomic_DNA"/>
</dbReference>
<dbReference type="InterPro" id="IPR049163">
    <property type="entry name" value="Pif1-like_2B_dom"/>
</dbReference>
<name>A0A9N9TCU9_DIABA</name>
<evidence type="ECO:0000259" key="1">
    <source>
        <dbReference type="Pfam" id="PF21530"/>
    </source>
</evidence>